<evidence type="ECO:0000256" key="1">
    <source>
        <dbReference type="ARBA" id="ARBA00004370"/>
    </source>
</evidence>
<evidence type="ECO:0000256" key="2">
    <source>
        <dbReference type="ARBA" id="ARBA00007171"/>
    </source>
</evidence>
<evidence type="ECO:0000259" key="5">
    <source>
        <dbReference type="Pfam" id="PF00905"/>
    </source>
</evidence>
<dbReference type="InterPro" id="IPR001460">
    <property type="entry name" value="PCN-bd_Tpept"/>
</dbReference>
<feature type="region of interest" description="Disordered" evidence="4">
    <location>
        <begin position="570"/>
        <end position="589"/>
    </location>
</feature>
<comment type="subcellular location">
    <subcellularLocation>
        <location evidence="1">Membrane</location>
    </subcellularLocation>
</comment>
<evidence type="ECO:0000256" key="4">
    <source>
        <dbReference type="SAM" id="MobiDB-lite"/>
    </source>
</evidence>
<dbReference type="SUPFAM" id="SSF56519">
    <property type="entry name" value="Penicillin binding protein dimerisation domain"/>
    <property type="match status" value="1"/>
</dbReference>
<dbReference type="GO" id="GO:0008658">
    <property type="term" value="F:penicillin binding"/>
    <property type="evidence" value="ECO:0007669"/>
    <property type="project" value="InterPro"/>
</dbReference>
<accession>A0A9D2J699</accession>
<dbReference type="SUPFAM" id="SSF56601">
    <property type="entry name" value="beta-lactamase/transpeptidase-like"/>
    <property type="match status" value="1"/>
</dbReference>
<evidence type="ECO:0000259" key="6">
    <source>
        <dbReference type="Pfam" id="PF03717"/>
    </source>
</evidence>
<dbReference type="InterPro" id="IPR036138">
    <property type="entry name" value="PBP_dimer_sf"/>
</dbReference>
<dbReference type="Gene3D" id="3.30.450.330">
    <property type="match status" value="1"/>
</dbReference>
<dbReference type="Pfam" id="PF03717">
    <property type="entry name" value="PBP_dimer"/>
    <property type="match status" value="1"/>
</dbReference>
<gene>
    <name evidence="7" type="ORF">H9815_20440</name>
</gene>
<reference evidence="7" key="2">
    <citation type="submission" date="2021-04" db="EMBL/GenBank/DDBJ databases">
        <authorList>
            <person name="Gilroy R."/>
        </authorList>
    </citation>
    <scope>NUCLEOTIDE SEQUENCE</scope>
    <source>
        <strain evidence="7">ChiGjej4B4-7305</strain>
    </source>
</reference>
<reference evidence="7" key="1">
    <citation type="journal article" date="2021" name="PeerJ">
        <title>Extensive microbial diversity within the chicken gut microbiome revealed by metagenomics and culture.</title>
        <authorList>
            <person name="Gilroy R."/>
            <person name="Ravi A."/>
            <person name="Getino M."/>
            <person name="Pursley I."/>
            <person name="Horton D.L."/>
            <person name="Alikhan N.F."/>
            <person name="Baker D."/>
            <person name="Gharbi K."/>
            <person name="Hall N."/>
            <person name="Watson M."/>
            <person name="Adriaenssens E.M."/>
            <person name="Foster-Nyarko E."/>
            <person name="Jarju S."/>
            <person name="Secka A."/>
            <person name="Antonio M."/>
            <person name="Oren A."/>
            <person name="Chaudhuri R.R."/>
            <person name="La Ragione R."/>
            <person name="Hildebrand F."/>
            <person name="Pallen M.J."/>
        </authorList>
    </citation>
    <scope>NUCLEOTIDE SEQUENCE</scope>
    <source>
        <strain evidence="7">ChiGjej4B4-7305</strain>
    </source>
</reference>
<dbReference type="EMBL" id="DXBY01000347">
    <property type="protein sequence ID" value="HIZ38153.1"/>
    <property type="molecule type" value="Genomic_DNA"/>
</dbReference>
<dbReference type="InterPro" id="IPR005311">
    <property type="entry name" value="PBP_dimer"/>
</dbReference>
<dbReference type="InterPro" id="IPR050515">
    <property type="entry name" value="Beta-lactam/transpept"/>
</dbReference>
<feature type="domain" description="Penicillin-binding protein dimerisation" evidence="6">
    <location>
        <begin position="60"/>
        <end position="218"/>
    </location>
</feature>
<proteinExistence type="inferred from homology"/>
<dbReference type="Pfam" id="PF00905">
    <property type="entry name" value="Transpeptidase"/>
    <property type="match status" value="1"/>
</dbReference>
<name>A0A9D2J699_9MICO</name>
<comment type="caution">
    <text evidence="7">The sequence shown here is derived from an EMBL/GenBank/DDBJ whole genome shotgun (WGS) entry which is preliminary data.</text>
</comment>
<evidence type="ECO:0000256" key="3">
    <source>
        <dbReference type="ARBA" id="ARBA00023136"/>
    </source>
</evidence>
<protein>
    <submittedName>
        <fullName evidence="7">Penicillin-binding protein 2</fullName>
    </submittedName>
</protein>
<evidence type="ECO:0000313" key="8">
    <source>
        <dbReference type="Proteomes" id="UP000824037"/>
    </source>
</evidence>
<dbReference type="AlphaFoldDB" id="A0A9D2J699"/>
<evidence type="ECO:0000313" key="7">
    <source>
        <dbReference type="EMBL" id="HIZ38153.1"/>
    </source>
</evidence>
<dbReference type="PANTHER" id="PTHR30627:SF1">
    <property type="entry name" value="PEPTIDOGLYCAN D,D-TRANSPEPTIDASE FTSI"/>
    <property type="match status" value="1"/>
</dbReference>
<sequence length="589" mass="62102">MSNAFTRVGQPEKRQSLLLAVLLVVVLVFTARLVYVQLVAGPALAASAQAERSRTYVEHGARGDIVDANGNVLATSVQTYRIVVDQRFVSEYRVRDEEGEVVGYGAAAAAEQLAPILDRDVNDLGAQLVGEDGYVILARNVAPEVWREILALNIPGISAEETFDRVYPNGNTAGQVLGWVNAEGDGAAGLESSLNNRLLGTDGEFTVEIGTQGQVIPTGQRTGNAAMPGCTVQLTIDTDLQYFSQNVVDEAVDTYGAEWGAAVVLDRDGNILALADSDAVDPNDPNTSGYTGAHSIQDVYDPGSTGKVLTVLSALEEGEVTPTTPIEDPYSLTTDNGQVFHDHTEHPDQMLTTTGVLAESANTGTVNIGSMMSDETRYEYMQRLGWGEPSGIAMPGETSGLLEPPDQWDGRQRYTTMFGQGLSVNLLQNTGVFASIANGGVHTPPQLVAGYDCNGEQVEAERGEPTRVVSEESSAQMIRMLESVVASDEGTGSHAAIDGYRVAGKTGTAQMPGSTGELTEVAASFVGIAPADDPAITVGVVMYNPSSGIYGGTISAPMFQEISSFALQSLGVPPSGEPADPYPLTPDES</sequence>
<dbReference type="GO" id="GO:0071555">
    <property type="term" value="P:cell wall organization"/>
    <property type="evidence" value="ECO:0007669"/>
    <property type="project" value="TreeGrafter"/>
</dbReference>
<dbReference type="Gene3D" id="3.40.710.10">
    <property type="entry name" value="DD-peptidase/beta-lactamase superfamily"/>
    <property type="match status" value="1"/>
</dbReference>
<dbReference type="Gene3D" id="3.90.1310.10">
    <property type="entry name" value="Penicillin-binding protein 2a (Domain 2)"/>
    <property type="match status" value="1"/>
</dbReference>
<keyword evidence="3" id="KW-0472">Membrane</keyword>
<dbReference type="InterPro" id="IPR012338">
    <property type="entry name" value="Beta-lactam/transpept-like"/>
</dbReference>
<dbReference type="GO" id="GO:0005886">
    <property type="term" value="C:plasma membrane"/>
    <property type="evidence" value="ECO:0007669"/>
    <property type="project" value="TreeGrafter"/>
</dbReference>
<feature type="compositionally biased region" description="Pro residues" evidence="4">
    <location>
        <begin position="580"/>
        <end position="589"/>
    </location>
</feature>
<dbReference type="PANTHER" id="PTHR30627">
    <property type="entry name" value="PEPTIDOGLYCAN D,D-TRANSPEPTIDASE"/>
    <property type="match status" value="1"/>
</dbReference>
<organism evidence="7 8">
    <name type="scientific">Candidatus Ruania gallistercoris</name>
    <dbReference type="NCBI Taxonomy" id="2838746"/>
    <lineage>
        <taxon>Bacteria</taxon>
        <taxon>Bacillati</taxon>
        <taxon>Actinomycetota</taxon>
        <taxon>Actinomycetes</taxon>
        <taxon>Micrococcales</taxon>
        <taxon>Ruaniaceae</taxon>
        <taxon>Ruania</taxon>
    </lineage>
</organism>
<feature type="domain" description="Penicillin-binding protein transpeptidase" evidence="5">
    <location>
        <begin position="260"/>
        <end position="563"/>
    </location>
</feature>
<dbReference type="Proteomes" id="UP000824037">
    <property type="component" value="Unassembled WGS sequence"/>
</dbReference>
<comment type="similarity">
    <text evidence="2">Belongs to the transpeptidase family.</text>
</comment>